<sequence>MNVLYGTVLATVAAAGLLTLVRLVHGPRALDRILALDVLVTMVIAGTATGMLLRKDTTSLPVLVVLALLAFTGSVTAAHLIEKREGMR</sequence>
<gene>
    <name evidence="9" type="ORF">GCM10009802_23540</name>
</gene>
<dbReference type="PANTHER" id="PTHR34702">
    <property type="entry name" value="NA(+)/H(+) ANTIPORTER SUBUNIT F1"/>
    <property type="match status" value="1"/>
</dbReference>
<evidence type="ECO:0000256" key="3">
    <source>
        <dbReference type="ARBA" id="ARBA00022448"/>
    </source>
</evidence>
<dbReference type="Proteomes" id="UP001500443">
    <property type="component" value="Unassembled WGS sequence"/>
</dbReference>
<protein>
    <recommendedName>
        <fullName evidence="11">Sodium:proton antiporter</fullName>
    </recommendedName>
</protein>
<keyword evidence="4" id="KW-1003">Cell membrane</keyword>
<keyword evidence="5 8" id="KW-0812">Transmembrane</keyword>
<keyword evidence="3" id="KW-0813">Transport</keyword>
<evidence type="ECO:0000256" key="1">
    <source>
        <dbReference type="ARBA" id="ARBA00004651"/>
    </source>
</evidence>
<evidence type="ECO:0000256" key="5">
    <source>
        <dbReference type="ARBA" id="ARBA00022692"/>
    </source>
</evidence>
<feature type="transmembrane region" description="Helical" evidence="8">
    <location>
        <begin position="59"/>
        <end position="81"/>
    </location>
</feature>
<evidence type="ECO:0000313" key="10">
    <source>
        <dbReference type="Proteomes" id="UP001500443"/>
    </source>
</evidence>
<dbReference type="RefSeq" id="WP_027755544.1">
    <property type="nucleotide sequence ID" value="NZ_BAAAPF010000054.1"/>
</dbReference>
<evidence type="ECO:0000256" key="7">
    <source>
        <dbReference type="ARBA" id="ARBA00023136"/>
    </source>
</evidence>
<evidence type="ECO:0000256" key="4">
    <source>
        <dbReference type="ARBA" id="ARBA00022475"/>
    </source>
</evidence>
<evidence type="ECO:0000256" key="8">
    <source>
        <dbReference type="SAM" id="Phobius"/>
    </source>
</evidence>
<keyword evidence="7 8" id="KW-0472">Membrane</keyword>
<comment type="similarity">
    <text evidence="2">Belongs to the CPA3 antiporters (TC 2.A.63) subunit F family.</text>
</comment>
<keyword evidence="10" id="KW-1185">Reference proteome</keyword>
<evidence type="ECO:0008006" key="11">
    <source>
        <dbReference type="Google" id="ProtNLM"/>
    </source>
</evidence>
<dbReference type="Pfam" id="PF04066">
    <property type="entry name" value="MrpF_PhaF"/>
    <property type="match status" value="1"/>
</dbReference>
<organism evidence="9 10">
    <name type="scientific">Streptomyces synnematoformans</name>
    <dbReference type="NCBI Taxonomy" id="415721"/>
    <lineage>
        <taxon>Bacteria</taxon>
        <taxon>Bacillati</taxon>
        <taxon>Actinomycetota</taxon>
        <taxon>Actinomycetes</taxon>
        <taxon>Kitasatosporales</taxon>
        <taxon>Streptomycetaceae</taxon>
        <taxon>Streptomyces</taxon>
    </lineage>
</organism>
<reference evidence="10" key="1">
    <citation type="journal article" date="2019" name="Int. J. Syst. Evol. Microbiol.">
        <title>The Global Catalogue of Microorganisms (GCM) 10K type strain sequencing project: providing services to taxonomists for standard genome sequencing and annotation.</title>
        <authorList>
            <consortium name="The Broad Institute Genomics Platform"/>
            <consortium name="The Broad Institute Genome Sequencing Center for Infectious Disease"/>
            <person name="Wu L."/>
            <person name="Ma J."/>
        </authorList>
    </citation>
    <scope>NUCLEOTIDE SEQUENCE [LARGE SCALE GENOMIC DNA]</scope>
    <source>
        <strain evidence="10">JCM 15481</strain>
    </source>
</reference>
<dbReference type="EMBL" id="BAAAPF010000054">
    <property type="protein sequence ID" value="GAA2120690.1"/>
    <property type="molecule type" value="Genomic_DNA"/>
</dbReference>
<name>A0ABN2Y2G8_9ACTN</name>
<dbReference type="InterPro" id="IPR007208">
    <property type="entry name" value="MrpF/PhaF-like"/>
</dbReference>
<feature type="transmembrane region" description="Helical" evidence="8">
    <location>
        <begin position="6"/>
        <end position="24"/>
    </location>
</feature>
<dbReference type="PANTHER" id="PTHR34702:SF1">
    <property type="entry name" value="NA(+)_H(+) ANTIPORTER SUBUNIT F"/>
    <property type="match status" value="1"/>
</dbReference>
<comment type="subcellular location">
    <subcellularLocation>
        <location evidence="1">Cell membrane</location>
        <topology evidence="1">Multi-pass membrane protein</topology>
    </subcellularLocation>
</comment>
<evidence type="ECO:0000256" key="2">
    <source>
        <dbReference type="ARBA" id="ARBA00009212"/>
    </source>
</evidence>
<evidence type="ECO:0000256" key="6">
    <source>
        <dbReference type="ARBA" id="ARBA00022989"/>
    </source>
</evidence>
<comment type="caution">
    <text evidence="9">The sequence shown here is derived from an EMBL/GenBank/DDBJ whole genome shotgun (WGS) entry which is preliminary data.</text>
</comment>
<keyword evidence="6 8" id="KW-1133">Transmembrane helix</keyword>
<evidence type="ECO:0000313" key="9">
    <source>
        <dbReference type="EMBL" id="GAA2120690.1"/>
    </source>
</evidence>
<accession>A0ABN2Y2G8</accession>
<feature type="transmembrane region" description="Helical" evidence="8">
    <location>
        <begin position="33"/>
        <end position="53"/>
    </location>
</feature>
<proteinExistence type="inferred from homology"/>